<dbReference type="PROSITE" id="PS00146">
    <property type="entry name" value="BETA_LACTAMASE_A"/>
    <property type="match status" value="1"/>
</dbReference>
<evidence type="ECO:0000259" key="6">
    <source>
        <dbReference type="Pfam" id="PF13354"/>
    </source>
</evidence>
<dbReference type="NCBIfam" id="NF033103">
    <property type="entry name" value="bla_class_A"/>
    <property type="match status" value="1"/>
</dbReference>
<dbReference type="Pfam" id="PF13354">
    <property type="entry name" value="Beta-lactamase2"/>
    <property type="match status" value="1"/>
</dbReference>
<organism evidence="7 8">
    <name type="scientific">Gordonia crocea</name>
    <dbReference type="NCBI Taxonomy" id="589162"/>
    <lineage>
        <taxon>Bacteria</taxon>
        <taxon>Bacillati</taxon>
        <taxon>Actinomycetota</taxon>
        <taxon>Actinomycetes</taxon>
        <taxon>Mycobacteriales</taxon>
        <taxon>Gordoniaceae</taxon>
        <taxon>Gordonia</taxon>
    </lineage>
</organism>
<dbReference type="Proteomes" id="UP000444980">
    <property type="component" value="Unassembled WGS sequence"/>
</dbReference>
<dbReference type="PANTHER" id="PTHR35333:SF3">
    <property type="entry name" value="BETA-LACTAMASE-TYPE TRANSPEPTIDASE FOLD CONTAINING PROTEIN"/>
    <property type="match status" value="1"/>
</dbReference>
<accession>A0A7I9V094</accession>
<protein>
    <recommendedName>
        <fullName evidence="2 5">Beta-lactamase</fullName>
        <ecNumber evidence="2 5">3.5.2.6</ecNumber>
    </recommendedName>
</protein>
<dbReference type="GO" id="GO:0030655">
    <property type="term" value="P:beta-lactam antibiotic catabolic process"/>
    <property type="evidence" value="ECO:0007669"/>
    <property type="project" value="InterPro"/>
</dbReference>
<dbReference type="RefSeq" id="WP_228460929.1">
    <property type="nucleotide sequence ID" value="NZ_BJOU01000011.1"/>
</dbReference>
<evidence type="ECO:0000313" key="7">
    <source>
        <dbReference type="EMBL" id="GED98857.1"/>
    </source>
</evidence>
<evidence type="ECO:0000256" key="4">
    <source>
        <dbReference type="ARBA" id="ARBA00023251"/>
    </source>
</evidence>
<keyword evidence="3 5" id="KW-0378">Hydrolase</keyword>
<dbReference type="InterPro" id="IPR000871">
    <property type="entry name" value="Beta-lactam_class-A"/>
</dbReference>
<dbReference type="AlphaFoldDB" id="A0A7I9V094"/>
<dbReference type="SUPFAM" id="SSF56601">
    <property type="entry name" value="beta-lactamase/transpeptidase-like"/>
    <property type="match status" value="1"/>
</dbReference>
<evidence type="ECO:0000313" key="8">
    <source>
        <dbReference type="Proteomes" id="UP000444980"/>
    </source>
</evidence>
<comment type="catalytic activity">
    <reaction evidence="5">
        <text>a beta-lactam + H2O = a substituted beta-amino acid</text>
        <dbReference type="Rhea" id="RHEA:20401"/>
        <dbReference type="ChEBI" id="CHEBI:15377"/>
        <dbReference type="ChEBI" id="CHEBI:35627"/>
        <dbReference type="ChEBI" id="CHEBI:140347"/>
        <dbReference type="EC" id="3.5.2.6"/>
    </reaction>
</comment>
<gene>
    <name evidence="7" type="ORF">nbrc107697_28960</name>
</gene>
<feature type="domain" description="Beta-lactamase class A catalytic" evidence="6">
    <location>
        <begin position="51"/>
        <end position="268"/>
    </location>
</feature>
<dbReference type="GO" id="GO:0008800">
    <property type="term" value="F:beta-lactamase activity"/>
    <property type="evidence" value="ECO:0007669"/>
    <property type="project" value="UniProtKB-UniRule"/>
</dbReference>
<dbReference type="InterPro" id="IPR012338">
    <property type="entry name" value="Beta-lactam/transpept-like"/>
</dbReference>
<evidence type="ECO:0000256" key="2">
    <source>
        <dbReference type="ARBA" id="ARBA00012865"/>
    </source>
</evidence>
<keyword evidence="8" id="KW-1185">Reference proteome</keyword>
<dbReference type="PANTHER" id="PTHR35333">
    <property type="entry name" value="BETA-LACTAMASE"/>
    <property type="match status" value="1"/>
</dbReference>
<evidence type="ECO:0000256" key="5">
    <source>
        <dbReference type="RuleBase" id="RU361140"/>
    </source>
</evidence>
<dbReference type="InterPro" id="IPR045155">
    <property type="entry name" value="Beta-lactam_cat"/>
</dbReference>
<evidence type="ECO:0000256" key="3">
    <source>
        <dbReference type="ARBA" id="ARBA00022801"/>
    </source>
</evidence>
<name>A0A7I9V094_9ACTN</name>
<reference evidence="8" key="1">
    <citation type="submission" date="2019-06" db="EMBL/GenBank/DDBJ databases">
        <title>Gordonia isolated from sludge of a wastewater treatment plant.</title>
        <authorList>
            <person name="Tamura T."/>
            <person name="Aoyama K."/>
            <person name="Kang Y."/>
            <person name="Saito S."/>
            <person name="Akiyama N."/>
            <person name="Yazawa K."/>
            <person name="Gonoi T."/>
            <person name="Mikami Y."/>
        </authorList>
    </citation>
    <scope>NUCLEOTIDE SEQUENCE [LARGE SCALE GENOMIC DNA]</scope>
    <source>
        <strain evidence="8">NBRC 107697</strain>
    </source>
</reference>
<sequence>MQSQWNRRELFALLGVGALVSACGTGASRSRATQVHDEFARLEDRYGARIGVHAVDVGTSAVVAHRPGETFAMCSTFKTYAAARVLQLVDAGEADLNREIPIVPDDIVVNSPVTSQAVGQTMSLRDVCAAALERSDNTAGNLMLRLIGGPAAVTCFARGIGDDASRLDRWEPELNTAEPMDHRDTTTPRALGAGYRRLLVGDVLPPAQRTQLLDWMRANTTSAKRFRAGLPAGWTSADKSGAGDYGSTNDAGLLIGPTGQRVLAVVLVRSRGDVPDAAPFNEAIAESTRLVLTHLGHRAP</sequence>
<dbReference type="EMBL" id="BJOU01000011">
    <property type="protein sequence ID" value="GED98857.1"/>
    <property type="molecule type" value="Genomic_DNA"/>
</dbReference>
<evidence type="ECO:0000256" key="1">
    <source>
        <dbReference type="ARBA" id="ARBA00009009"/>
    </source>
</evidence>
<dbReference type="EC" id="3.5.2.6" evidence="2 5"/>
<dbReference type="InterPro" id="IPR023650">
    <property type="entry name" value="Beta-lactam_class-A_AS"/>
</dbReference>
<dbReference type="Gene3D" id="3.40.710.10">
    <property type="entry name" value="DD-peptidase/beta-lactamase superfamily"/>
    <property type="match status" value="1"/>
</dbReference>
<comment type="similarity">
    <text evidence="1 5">Belongs to the class-A beta-lactamase family.</text>
</comment>
<keyword evidence="4 5" id="KW-0046">Antibiotic resistance</keyword>
<dbReference type="PROSITE" id="PS51257">
    <property type="entry name" value="PROKAR_LIPOPROTEIN"/>
    <property type="match status" value="1"/>
</dbReference>
<proteinExistence type="inferred from homology"/>
<comment type="caution">
    <text evidence="7">The sequence shown here is derived from an EMBL/GenBank/DDBJ whole genome shotgun (WGS) entry which is preliminary data.</text>
</comment>
<dbReference type="GO" id="GO:0046677">
    <property type="term" value="P:response to antibiotic"/>
    <property type="evidence" value="ECO:0007669"/>
    <property type="project" value="UniProtKB-UniRule"/>
</dbReference>
<dbReference type="PRINTS" id="PR00118">
    <property type="entry name" value="BLACTAMASEA"/>
</dbReference>